<evidence type="ECO:0000256" key="3">
    <source>
        <dbReference type="ARBA" id="ARBA00023163"/>
    </source>
</evidence>
<dbReference type="GO" id="GO:0003677">
    <property type="term" value="F:DNA binding"/>
    <property type="evidence" value="ECO:0007669"/>
    <property type="project" value="UniProtKB-KW"/>
</dbReference>
<dbReference type="InterPro" id="IPR051081">
    <property type="entry name" value="HTH_MetalResp_TranReg"/>
</dbReference>
<dbReference type="SMART" id="SM00418">
    <property type="entry name" value="HTH_ARSR"/>
    <property type="match status" value="1"/>
</dbReference>
<keyword evidence="3" id="KW-0804">Transcription</keyword>
<dbReference type="InterPro" id="IPR036390">
    <property type="entry name" value="WH_DNA-bd_sf"/>
</dbReference>
<sequence>MSPITEDLQSTFQYYEKTFKALADQKRLHLLNLLAASNNDSICVCDLAEDMGMAQSKLSYHLKILLQANLIIQEKKGTWSYYSLNHDEINNVLSEELCCLFRKSNDEKTINSCSCDN</sequence>
<dbReference type="GO" id="GO:0003700">
    <property type="term" value="F:DNA-binding transcription factor activity"/>
    <property type="evidence" value="ECO:0007669"/>
    <property type="project" value="InterPro"/>
</dbReference>
<dbReference type="InterPro" id="IPR036388">
    <property type="entry name" value="WH-like_DNA-bd_sf"/>
</dbReference>
<dbReference type="AlphaFoldDB" id="A0A3N5BUL2"/>
<keyword evidence="1" id="KW-0805">Transcription regulation</keyword>
<proteinExistence type="predicted"/>
<reference evidence="5 6" key="1">
    <citation type="submission" date="2018-11" db="EMBL/GenBank/DDBJ databases">
        <title>Genomic Encyclopedia of Type Strains, Phase IV (KMG-IV): sequencing the most valuable type-strain genomes for metagenomic binning, comparative biology and taxonomic classification.</title>
        <authorList>
            <person name="Goeker M."/>
        </authorList>
    </citation>
    <scope>NUCLEOTIDE SEQUENCE [LARGE SCALE GENOMIC DNA]</scope>
    <source>
        <strain evidence="5 6">DSM 18090</strain>
    </source>
</reference>
<dbReference type="PANTHER" id="PTHR33154:SF18">
    <property type="entry name" value="ARSENICAL RESISTANCE OPERON REPRESSOR"/>
    <property type="match status" value="1"/>
</dbReference>
<dbReference type="OrthoDB" id="9798835at2"/>
<dbReference type="Gene3D" id="1.10.10.10">
    <property type="entry name" value="Winged helix-like DNA-binding domain superfamily/Winged helix DNA-binding domain"/>
    <property type="match status" value="1"/>
</dbReference>
<dbReference type="RefSeq" id="WP_124221999.1">
    <property type="nucleotide sequence ID" value="NZ_RKRF01000009.1"/>
</dbReference>
<evidence type="ECO:0000259" key="4">
    <source>
        <dbReference type="PROSITE" id="PS50987"/>
    </source>
</evidence>
<dbReference type="PANTHER" id="PTHR33154">
    <property type="entry name" value="TRANSCRIPTIONAL REGULATOR, ARSR FAMILY"/>
    <property type="match status" value="1"/>
</dbReference>
<dbReference type="EMBL" id="RKRF01000009">
    <property type="protein sequence ID" value="RPF53458.1"/>
    <property type="molecule type" value="Genomic_DNA"/>
</dbReference>
<keyword evidence="2" id="KW-0238">DNA-binding</keyword>
<feature type="domain" description="HTH arsR-type" evidence="4">
    <location>
        <begin position="8"/>
        <end position="104"/>
    </location>
</feature>
<dbReference type="Proteomes" id="UP000276443">
    <property type="component" value="Unassembled WGS sequence"/>
</dbReference>
<dbReference type="InterPro" id="IPR001845">
    <property type="entry name" value="HTH_ArsR_DNA-bd_dom"/>
</dbReference>
<evidence type="ECO:0000313" key="6">
    <source>
        <dbReference type="Proteomes" id="UP000276443"/>
    </source>
</evidence>
<organism evidence="5 6">
    <name type="scientific">Aquisalibacillus elongatus</name>
    <dbReference type="NCBI Taxonomy" id="485577"/>
    <lineage>
        <taxon>Bacteria</taxon>
        <taxon>Bacillati</taxon>
        <taxon>Bacillota</taxon>
        <taxon>Bacilli</taxon>
        <taxon>Bacillales</taxon>
        <taxon>Bacillaceae</taxon>
        <taxon>Aquisalibacillus</taxon>
    </lineage>
</organism>
<dbReference type="NCBIfam" id="NF033788">
    <property type="entry name" value="HTH_metalloreg"/>
    <property type="match status" value="1"/>
</dbReference>
<gene>
    <name evidence="5" type="ORF">EDC24_1960</name>
</gene>
<dbReference type="SUPFAM" id="SSF46785">
    <property type="entry name" value="Winged helix' DNA-binding domain"/>
    <property type="match status" value="1"/>
</dbReference>
<comment type="caution">
    <text evidence="5">The sequence shown here is derived from an EMBL/GenBank/DDBJ whole genome shotgun (WGS) entry which is preliminary data.</text>
</comment>
<name>A0A3N5BUL2_9BACI</name>
<accession>A0A3N5BUL2</accession>
<evidence type="ECO:0000313" key="5">
    <source>
        <dbReference type="EMBL" id="RPF53458.1"/>
    </source>
</evidence>
<dbReference type="PROSITE" id="PS50987">
    <property type="entry name" value="HTH_ARSR_2"/>
    <property type="match status" value="1"/>
</dbReference>
<evidence type="ECO:0000256" key="2">
    <source>
        <dbReference type="ARBA" id="ARBA00023125"/>
    </source>
</evidence>
<dbReference type="Pfam" id="PF01022">
    <property type="entry name" value="HTH_5"/>
    <property type="match status" value="1"/>
</dbReference>
<dbReference type="PRINTS" id="PR00778">
    <property type="entry name" value="HTHARSR"/>
</dbReference>
<keyword evidence="6" id="KW-1185">Reference proteome</keyword>
<evidence type="ECO:0000256" key="1">
    <source>
        <dbReference type="ARBA" id="ARBA00023015"/>
    </source>
</evidence>
<protein>
    <submittedName>
        <fullName evidence="5">ArsR family transcriptional regulator</fullName>
    </submittedName>
</protein>
<dbReference type="CDD" id="cd00090">
    <property type="entry name" value="HTH_ARSR"/>
    <property type="match status" value="1"/>
</dbReference>
<dbReference type="InterPro" id="IPR011991">
    <property type="entry name" value="ArsR-like_HTH"/>
</dbReference>